<comment type="caution">
    <text evidence="1">The sequence shown here is derived from an EMBL/GenBank/DDBJ whole genome shotgun (WGS) entry which is preliminary data.</text>
</comment>
<dbReference type="EMBL" id="JAPFQL010000025">
    <property type="protein sequence ID" value="MDC5697093.1"/>
    <property type="molecule type" value="Genomic_DNA"/>
</dbReference>
<dbReference type="RefSeq" id="WP_272461667.1">
    <property type="nucleotide sequence ID" value="NZ_JAPFQL010000025.1"/>
</dbReference>
<keyword evidence="2" id="KW-1185">Reference proteome</keyword>
<dbReference type="Proteomes" id="UP001150259">
    <property type="component" value="Unassembled WGS sequence"/>
</dbReference>
<dbReference type="InterPro" id="IPR046179">
    <property type="entry name" value="DUF6188"/>
</dbReference>
<evidence type="ECO:0000313" key="1">
    <source>
        <dbReference type="EMBL" id="MDC5697093.1"/>
    </source>
</evidence>
<protein>
    <submittedName>
        <fullName evidence="1">DUF6188 family protein</fullName>
    </submittedName>
</protein>
<dbReference type="Pfam" id="PF19686">
    <property type="entry name" value="DUF6188"/>
    <property type="match status" value="1"/>
</dbReference>
<proteinExistence type="predicted"/>
<gene>
    <name evidence="1" type="ORF">OO014_07460</name>
</gene>
<organism evidence="1 2">
    <name type="scientific">Intrasporangium calvum</name>
    <dbReference type="NCBI Taxonomy" id="53358"/>
    <lineage>
        <taxon>Bacteria</taxon>
        <taxon>Bacillati</taxon>
        <taxon>Actinomycetota</taxon>
        <taxon>Actinomycetes</taxon>
        <taxon>Micrococcales</taxon>
        <taxon>Intrasporangiaceae</taxon>
        <taxon>Intrasporangium</taxon>
    </lineage>
</organism>
<sequence>MGPLVNIEELFDPRFTGDPLPDLLPDLAGAKIRHIALDCSLRISLSSGWRVNFEGPSCVVLPSGEVRQFEFISDVLPDDKYLTPELRDLVGEPVTEMHYKAGTRDLALVTPKGRIAVAGYYAITPWEMWGIGGFIDGASTALDVD</sequence>
<reference evidence="1 2" key="1">
    <citation type="submission" date="2022-11" db="EMBL/GenBank/DDBJ databases">
        <title>Anaerobic phenanthrene biodegradation by a DNRA strain PheN6.</title>
        <authorList>
            <person name="Zhang Z."/>
        </authorList>
    </citation>
    <scope>NUCLEOTIDE SEQUENCE [LARGE SCALE GENOMIC DNA]</scope>
    <source>
        <strain evidence="1 2">PheN6</strain>
    </source>
</reference>
<name>A0ABT5GFQ1_9MICO</name>
<evidence type="ECO:0000313" key="2">
    <source>
        <dbReference type="Proteomes" id="UP001150259"/>
    </source>
</evidence>
<accession>A0ABT5GFQ1</accession>